<feature type="transmembrane region" description="Helical" evidence="4">
    <location>
        <begin position="327"/>
        <end position="346"/>
    </location>
</feature>
<dbReference type="Proteomes" id="UP000199337">
    <property type="component" value="Unassembled WGS sequence"/>
</dbReference>
<evidence type="ECO:0000256" key="1">
    <source>
        <dbReference type="ARBA" id="ARBA00005278"/>
    </source>
</evidence>
<keyword evidence="6" id="KW-1185">Reference proteome</keyword>
<dbReference type="AlphaFoldDB" id="A0A1I2NZH4"/>
<gene>
    <name evidence="5" type="ORF">SAMN05660649_00605</name>
</gene>
<comment type="similarity">
    <text evidence="1">Belongs to the GerABKA family.</text>
</comment>
<evidence type="ECO:0000313" key="6">
    <source>
        <dbReference type="Proteomes" id="UP000199337"/>
    </source>
</evidence>
<sequence>MKIYTKYAKNIANKKHKSKKNDNKEKPSTHLPSQAQKRNIFATIDENFGFLHSILGDGLGLVEGKYDVLEGQAQVGVAYIEGITDIKLISSQVIEPLLKGKIDAKIGFDGILLLMQSKFISIPNTKRTDQMEQVVDSLLNGNTVLFIDHLDTALIIGSRKVEKRAIEKPENEVTVFASKDSFIEDLETNCSMIIRRLPTPDLHIETFTVGVLSHTKVKLLWFEGTANTKAVEEARRRIKSIDIDTVYGIGALAELIEDAPWSVFPKYRQSQRPDIIAKSLIDGQFAILCSNSPFALAAPISFWDHFKTMDDYVERSLVSSFLRMARFIAFILSIQIAPVYLAFVAYNHSIVPPPLALNIANGREGVPFPSVVELLILTFAITLIREASMRVSGSVGFFIGVLSAIVIGTAAVDAGYVSASVIIVAAIAAISSFAISTTTLIYPARLINYFLILLAGAFGLFGVINGTVIIFWHLAALESFGVPYLYPFVPFDLEGMKDTFIRAPYSVLKKRCKKLIRC</sequence>
<keyword evidence="4" id="KW-0812">Transmembrane</keyword>
<dbReference type="PIRSF" id="PIRSF005690">
    <property type="entry name" value="GerBA"/>
    <property type="match status" value="1"/>
</dbReference>
<dbReference type="STRING" id="341036.SAMN05660649_00605"/>
<feature type="transmembrane region" description="Helical" evidence="4">
    <location>
        <begin position="391"/>
        <end position="412"/>
    </location>
</feature>
<feature type="transmembrane region" description="Helical" evidence="4">
    <location>
        <begin position="418"/>
        <end position="442"/>
    </location>
</feature>
<feature type="transmembrane region" description="Helical" evidence="4">
    <location>
        <begin position="449"/>
        <end position="475"/>
    </location>
</feature>
<keyword evidence="4" id="KW-1133">Transmembrane helix</keyword>
<evidence type="ECO:0000256" key="3">
    <source>
        <dbReference type="SAM" id="MobiDB-lite"/>
    </source>
</evidence>
<dbReference type="PANTHER" id="PTHR22550:SF5">
    <property type="entry name" value="LEUCINE ZIPPER PROTEIN 4"/>
    <property type="match status" value="1"/>
</dbReference>
<organism evidence="5 6">
    <name type="scientific">Desulfotruncus arcticus DSM 17038</name>
    <dbReference type="NCBI Taxonomy" id="1121424"/>
    <lineage>
        <taxon>Bacteria</taxon>
        <taxon>Bacillati</taxon>
        <taxon>Bacillota</taxon>
        <taxon>Clostridia</taxon>
        <taxon>Eubacteriales</taxon>
        <taxon>Desulfallaceae</taxon>
        <taxon>Desulfotruncus</taxon>
    </lineage>
</organism>
<dbReference type="PANTHER" id="PTHR22550">
    <property type="entry name" value="SPORE GERMINATION PROTEIN"/>
    <property type="match status" value="1"/>
</dbReference>
<dbReference type="GO" id="GO:0009847">
    <property type="term" value="P:spore germination"/>
    <property type="evidence" value="ECO:0007669"/>
    <property type="project" value="InterPro"/>
</dbReference>
<dbReference type="InterPro" id="IPR050768">
    <property type="entry name" value="UPF0353/GerABKA_families"/>
</dbReference>
<evidence type="ECO:0000256" key="4">
    <source>
        <dbReference type="SAM" id="Phobius"/>
    </source>
</evidence>
<dbReference type="EMBL" id="FOOX01000002">
    <property type="protein sequence ID" value="SFG08229.1"/>
    <property type="molecule type" value="Genomic_DNA"/>
</dbReference>
<dbReference type="Pfam" id="PF03323">
    <property type="entry name" value="GerA"/>
    <property type="match status" value="1"/>
</dbReference>
<keyword evidence="2 4" id="KW-0472">Membrane</keyword>
<reference evidence="6" key="1">
    <citation type="submission" date="2016-10" db="EMBL/GenBank/DDBJ databases">
        <authorList>
            <person name="Varghese N."/>
            <person name="Submissions S."/>
        </authorList>
    </citation>
    <scope>NUCLEOTIDE SEQUENCE [LARGE SCALE GENOMIC DNA]</scope>
    <source>
        <strain evidence="6">DSM 17038</strain>
    </source>
</reference>
<protein>
    <submittedName>
        <fullName evidence="5">Spore germination protein KA</fullName>
    </submittedName>
</protein>
<dbReference type="InterPro" id="IPR004995">
    <property type="entry name" value="Spore_Ger"/>
</dbReference>
<feature type="region of interest" description="Disordered" evidence="3">
    <location>
        <begin position="14"/>
        <end position="34"/>
    </location>
</feature>
<dbReference type="RefSeq" id="WP_092468598.1">
    <property type="nucleotide sequence ID" value="NZ_FOOX01000002.1"/>
</dbReference>
<evidence type="ECO:0000313" key="5">
    <source>
        <dbReference type="EMBL" id="SFG08229.1"/>
    </source>
</evidence>
<proteinExistence type="inferred from homology"/>
<name>A0A1I2NZH4_9FIRM</name>
<dbReference type="OrthoDB" id="2518814at2"/>
<dbReference type="GO" id="GO:0016020">
    <property type="term" value="C:membrane"/>
    <property type="evidence" value="ECO:0007669"/>
    <property type="project" value="InterPro"/>
</dbReference>
<accession>A0A1I2NZH4</accession>
<evidence type="ECO:0000256" key="2">
    <source>
        <dbReference type="ARBA" id="ARBA00023136"/>
    </source>
</evidence>
<feature type="transmembrane region" description="Helical" evidence="4">
    <location>
        <begin position="366"/>
        <end position="384"/>
    </location>
</feature>